<protein>
    <submittedName>
        <fullName evidence="2">Uncharacterized protein</fullName>
    </submittedName>
</protein>
<feature type="transmembrane region" description="Helical" evidence="1">
    <location>
        <begin position="31"/>
        <end position="50"/>
    </location>
</feature>
<dbReference type="RefSeq" id="WP_151575386.1">
    <property type="nucleotide sequence ID" value="NZ_WBOT01000006.1"/>
</dbReference>
<name>A0A7V7UU12_9BACI</name>
<feature type="transmembrane region" description="Helical" evidence="1">
    <location>
        <begin position="7"/>
        <end position="25"/>
    </location>
</feature>
<evidence type="ECO:0000313" key="2">
    <source>
        <dbReference type="EMBL" id="KAB2331007.1"/>
    </source>
</evidence>
<comment type="caution">
    <text evidence="2">The sequence shown here is derived from an EMBL/GenBank/DDBJ whole genome shotgun (WGS) entry which is preliminary data.</text>
</comment>
<gene>
    <name evidence="2" type="ORF">F7732_17510</name>
</gene>
<dbReference type="Proteomes" id="UP000441354">
    <property type="component" value="Unassembled WGS sequence"/>
</dbReference>
<dbReference type="EMBL" id="WBOT01000006">
    <property type="protein sequence ID" value="KAB2331007.1"/>
    <property type="molecule type" value="Genomic_DNA"/>
</dbReference>
<accession>A0A7V7UU12</accession>
<keyword evidence="1" id="KW-0812">Transmembrane</keyword>
<reference evidence="2 3" key="1">
    <citation type="journal article" date="2014" name="Arch. Microbiol.">
        <title>Bacillus mesophilum sp. nov., strain IITR-54T, a novel 4-chlorobiphenyl dechlorinating bacterium.</title>
        <authorList>
            <person name="Manickam N."/>
            <person name="Singh N.K."/>
            <person name="Bajaj A."/>
            <person name="Kumar R.M."/>
            <person name="Kaur G."/>
            <person name="Kaur N."/>
            <person name="Bala M."/>
            <person name="Kumar A."/>
            <person name="Mayilraj S."/>
        </authorList>
    </citation>
    <scope>NUCLEOTIDE SEQUENCE [LARGE SCALE GENOMIC DNA]</scope>
    <source>
        <strain evidence="2 3">IITR-54</strain>
    </source>
</reference>
<evidence type="ECO:0000256" key="1">
    <source>
        <dbReference type="SAM" id="Phobius"/>
    </source>
</evidence>
<keyword evidence="1" id="KW-1133">Transmembrane helix</keyword>
<keyword evidence="3" id="KW-1185">Reference proteome</keyword>
<proteinExistence type="predicted"/>
<sequence length="67" mass="8167">MQRMKQWLLWLALLGQLVCFVMLFINIWTAIIFYILYFAAVIILIIVLIAERKKEKEEDDQNDYHNY</sequence>
<organism evidence="2 3">
    <name type="scientific">Bacillus mesophilum</name>
    <dbReference type="NCBI Taxonomy" id="1071718"/>
    <lineage>
        <taxon>Bacteria</taxon>
        <taxon>Bacillati</taxon>
        <taxon>Bacillota</taxon>
        <taxon>Bacilli</taxon>
        <taxon>Bacillales</taxon>
        <taxon>Bacillaceae</taxon>
        <taxon>Bacillus</taxon>
    </lineage>
</organism>
<dbReference type="AlphaFoldDB" id="A0A7V7UU12"/>
<evidence type="ECO:0000313" key="3">
    <source>
        <dbReference type="Proteomes" id="UP000441354"/>
    </source>
</evidence>
<keyword evidence="1" id="KW-0472">Membrane</keyword>